<name>A0A1R2CJA3_9CILI</name>
<dbReference type="SUPFAM" id="SSF47473">
    <property type="entry name" value="EF-hand"/>
    <property type="match status" value="1"/>
</dbReference>
<protein>
    <recommendedName>
        <fullName evidence="4">EF-hand domain-containing protein</fullName>
    </recommendedName>
</protein>
<comment type="caution">
    <text evidence="2">The sequence shown here is derived from an EMBL/GenBank/DDBJ whole genome shotgun (WGS) entry which is preliminary data.</text>
</comment>
<evidence type="ECO:0000313" key="3">
    <source>
        <dbReference type="Proteomes" id="UP000187209"/>
    </source>
</evidence>
<sequence>MGCATSRLNVPCEEAAIINGENLLLFYSRGIESIYKLLKDNSKGGKVGKKGMKAVKKELGTLAEEYQGKVEGFYNGLKDGDGIKLTTFTALAALLCKGSGSEKANALFDANDNDNQGKLSKSQITQMIDEIFDLATVKLPELASPSDSSNEYTKESMQGYKEKIEKGKPKDKETLLKNVVGDLEEVDKATFVAWFDNNDNRIWLGSTSLRLQLKKTGKKKSSGAKKPKAEDEVKEDPKENPKEVPKEGKEHRKKGKEHHEEHHEEAPESS</sequence>
<feature type="region of interest" description="Disordered" evidence="1">
    <location>
        <begin position="214"/>
        <end position="270"/>
    </location>
</feature>
<feature type="region of interest" description="Disordered" evidence="1">
    <location>
        <begin position="143"/>
        <end position="166"/>
    </location>
</feature>
<evidence type="ECO:0000313" key="2">
    <source>
        <dbReference type="EMBL" id="OMJ89112.1"/>
    </source>
</evidence>
<keyword evidence="3" id="KW-1185">Reference proteome</keyword>
<feature type="compositionally biased region" description="Basic residues" evidence="1">
    <location>
        <begin position="214"/>
        <end position="226"/>
    </location>
</feature>
<evidence type="ECO:0000256" key="1">
    <source>
        <dbReference type="SAM" id="MobiDB-lite"/>
    </source>
</evidence>
<dbReference type="InterPro" id="IPR011992">
    <property type="entry name" value="EF-hand-dom_pair"/>
</dbReference>
<feature type="compositionally biased region" description="Basic and acidic residues" evidence="1">
    <location>
        <begin position="257"/>
        <end position="270"/>
    </location>
</feature>
<reference evidence="2 3" key="1">
    <citation type="submission" date="2016-11" db="EMBL/GenBank/DDBJ databases">
        <title>The macronuclear genome of Stentor coeruleus: a giant cell with tiny introns.</title>
        <authorList>
            <person name="Slabodnick M."/>
            <person name="Ruby J.G."/>
            <person name="Reiff S.B."/>
            <person name="Swart E.C."/>
            <person name="Gosai S."/>
            <person name="Prabakaran S."/>
            <person name="Witkowska E."/>
            <person name="Larue G.E."/>
            <person name="Fisher S."/>
            <person name="Freeman R.M."/>
            <person name="Gunawardena J."/>
            <person name="Chu W."/>
            <person name="Stover N.A."/>
            <person name="Gregory B.D."/>
            <person name="Nowacki M."/>
            <person name="Derisi J."/>
            <person name="Roy S.W."/>
            <person name="Marshall W.F."/>
            <person name="Sood P."/>
        </authorList>
    </citation>
    <scope>NUCLEOTIDE SEQUENCE [LARGE SCALE GENOMIC DNA]</scope>
    <source>
        <strain evidence="2">WM001</strain>
    </source>
</reference>
<gene>
    <name evidence="2" type="ORF">SteCoe_8838</name>
</gene>
<organism evidence="2 3">
    <name type="scientific">Stentor coeruleus</name>
    <dbReference type="NCBI Taxonomy" id="5963"/>
    <lineage>
        <taxon>Eukaryota</taxon>
        <taxon>Sar</taxon>
        <taxon>Alveolata</taxon>
        <taxon>Ciliophora</taxon>
        <taxon>Postciliodesmatophora</taxon>
        <taxon>Heterotrichea</taxon>
        <taxon>Heterotrichida</taxon>
        <taxon>Stentoridae</taxon>
        <taxon>Stentor</taxon>
    </lineage>
</organism>
<proteinExistence type="predicted"/>
<dbReference type="AlphaFoldDB" id="A0A1R2CJA3"/>
<dbReference type="Proteomes" id="UP000187209">
    <property type="component" value="Unassembled WGS sequence"/>
</dbReference>
<evidence type="ECO:0008006" key="4">
    <source>
        <dbReference type="Google" id="ProtNLM"/>
    </source>
</evidence>
<dbReference type="EMBL" id="MPUH01000134">
    <property type="protein sequence ID" value="OMJ89112.1"/>
    <property type="molecule type" value="Genomic_DNA"/>
</dbReference>
<dbReference type="Gene3D" id="1.10.238.10">
    <property type="entry name" value="EF-hand"/>
    <property type="match status" value="1"/>
</dbReference>
<feature type="compositionally biased region" description="Basic and acidic residues" evidence="1">
    <location>
        <begin position="227"/>
        <end position="250"/>
    </location>
</feature>
<accession>A0A1R2CJA3</accession>